<name>A0ACC3C5W9_PYRYE</name>
<gene>
    <name evidence="1" type="ORF">I4F81_007708</name>
</gene>
<dbReference type="Proteomes" id="UP000798662">
    <property type="component" value="Chromosome 2"/>
</dbReference>
<organism evidence="1 2">
    <name type="scientific">Pyropia yezoensis</name>
    <name type="common">Susabi-nori</name>
    <name type="synonym">Porphyra yezoensis</name>
    <dbReference type="NCBI Taxonomy" id="2788"/>
    <lineage>
        <taxon>Eukaryota</taxon>
        <taxon>Rhodophyta</taxon>
        <taxon>Bangiophyceae</taxon>
        <taxon>Bangiales</taxon>
        <taxon>Bangiaceae</taxon>
        <taxon>Pyropia</taxon>
    </lineage>
</organism>
<evidence type="ECO:0000313" key="1">
    <source>
        <dbReference type="EMBL" id="KAK1865173.1"/>
    </source>
</evidence>
<reference evidence="1" key="1">
    <citation type="submission" date="2019-11" db="EMBL/GenBank/DDBJ databases">
        <title>Nori genome reveals adaptations in red seaweeds to the harsh intertidal environment.</title>
        <authorList>
            <person name="Wang D."/>
            <person name="Mao Y."/>
        </authorList>
    </citation>
    <scope>NUCLEOTIDE SEQUENCE</scope>
    <source>
        <tissue evidence="1">Gametophyte</tissue>
    </source>
</reference>
<dbReference type="EMBL" id="CM020619">
    <property type="protein sequence ID" value="KAK1865173.1"/>
    <property type="molecule type" value="Genomic_DNA"/>
</dbReference>
<keyword evidence="2" id="KW-1185">Reference proteome</keyword>
<sequence length="391" mass="38390">MDPAEALAAAELDIKAAAELLAPAVAEHDRLTTAVYDAALSTTGMLSASMTLMAIRPHKLTAGACQLLRERAGWMRLGVGIAAAMDDHAAAVREVDAAAADAAAAVDALANAKTASAVDFLQGGGLGMAAGISTNYHVKQAGVAAADVCRKAAAARALTGGRMPRVRPWTVASSPLLDVLNIAFDNLTADLLVRKGIVAAAADAEAAVAEVGRAAAWAHARADVMAADAAGVAGRLAAVEEELRVELKRHVTTLVSRPRESPLVAAAAAAASAVAAAPAGGPAATTPLTPQTSLRAAAAEAQATLDAAVAVVLLTPSVGQQLLPKRSPTAAVAGAGASAGGWEPLLTTPPAPPRPPPPPPPAQPPGGGGLTATAAATASPTAAATAAAAGR</sequence>
<comment type="caution">
    <text evidence="1">The sequence shown here is derived from an EMBL/GenBank/DDBJ whole genome shotgun (WGS) entry which is preliminary data.</text>
</comment>
<evidence type="ECO:0000313" key="2">
    <source>
        <dbReference type="Proteomes" id="UP000798662"/>
    </source>
</evidence>
<proteinExistence type="predicted"/>
<accession>A0ACC3C5W9</accession>
<protein>
    <submittedName>
        <fullName evidence="1">Uncharacterized protein</fullName>
    </submittedName>
</protein>